<dbReference type="Pfam" id="PF01979">
    <property type="entry name" value="Amidohydro_1"/>
    <property type="match status" value="1"/>
</dbReference>
<dbReference type="InterPro" id="IPR006680">
    <property type="entry name" value="Amidohydro-rel"/>
</dbReference>
<dbReference type="GO" id="GO:0006146">
    <property type="term" value="P:adenine catabolic process"/>
    <property type="evidence" value="ECO:0007669"/>
    <property type="project" value="InterPro"/>
</dbReference>
<evidence type="ECO:0000256" key="7">
    <source>
        <dbReference type="ARBA" id="ARBA00069718"/>
    </source>
</evidence>
<dbReference type="EMBL" id="NEWK01000001">
    <property type="protein sequence ID" value="OXB89946.1"/>
    <property type="molecule type" value="Genomic_DNA"/>
</dbReference>
<comment type="similarity">
    <text evidence="2 8">Belongs to the metallo-dependent hydrolases superfamily. Adenine deaminase family.</text>
</comment>
<comment type="catalytic activity">
    <reaction evidence="6 8">
        <text>adenine + H2O + H(+) = hypoxanthine + NH4(+)</text>
        <dbReference type="Rhea" id="RHEA:23688"/>
        <dbReference type="ChEBI" id="CHEBI:15377"/>
        <dbReference type="ChEBI" id="CHEBI:15378"/>
        <dbReference type="ChEBI" id="CHEBI:16708"/>
        <dbReference type="ChEBI" id="CHEBI:17368"/>
        <dbReference type="ChEBI" id="CHEBI:28938"/>
        <dbReference type="EC" id="3.5.4.2"/>
    </reaction>
</comment>
<dbReference type="EC" id="3.5.4.2" evidence="3 8"/>
<dbReference type="KEGG" id="gtm:GT3921_09125"/>
<dbReference type="Pfam" id="PF13382">
    <property type="entry name" value="Adenine_deam_C"/>
    <property type="match status" value="1"/>
</dbReference>
<evidence type="ECO:0000256" key="1">
    <source>
        <dbReference type="ARBA" id="ARBA00001936"/>
    </source>
</evidence>
<comment type="cofactor">
    <cofactor evidence="1 8">
        <name>Mn(2+)</name>
        <dbReference type="ChEBI" id="CHEBI:29035"/>
    </cofactor>
</comment>
<evidence type="ECO:0000256" key="6">
    <source>
        <dbReference type="ARBA" id="ARBA00047720"/>
    </source>
</evidence>
<sequence length="577" mass="62892">MHSTLHNQIAAAAKQTKADLVIQNGKIVNVFTREIIEGDLAIAEGMIVGIGRYEGEKTIDAEGRYICPGLIDGHVHIESSMVPPSEFARVVLPHGVTTVIADPHEIANVAGVCGIQFMLDEAKRTPLDVYMMLPSCVPAASFEHAGAVLSAAELAPFFNDERVLGLAEVMDYPSLREQHPSMLDKLALAANANRLIDGHLAGLDADAVNVYRSARIHTDHECVTPDEALERVRRGMYVLIRQGSVAKDLKKLLPAIHEHNARRFLFCTDDKHLDDLWFEGSVDHNVRLAIQAGLDPLLAIQMATLNAAECYRLPTKGAVAPGYDADFLFVDDLETLNITHVFKAGRLVAQHGQTVFPAERSAESLEQPLLHSIRCQAVDETDLRIPMKRGTKAHVIEIIPNHLHTNHLITDVDVQEGAFCPSIERDLLKLIVVERHRGLGIGLGIVRGFGFKAGAIASSIAHDSHHIIAAGTNDRDLAAAIEQLRRQHGGLAVIKDGAVLASLPLEIGGLMTRKDYTEVLSGLKQIDKALKAIGANGSFNPFITLSFLALPVIPELKLTDQGLFDVNKWEFIPVEAV</sequence>
<dbReference type="InterPro" id="IPR026912">
    <property type="entry name" value="Adenine_deam_C"/>
</dbReference>
<proteinExistence type="inferred from homology"/>
<dbReference type="NCBIfam" id="TIGR01178">
    <property type="entry name" value="ade"/>
    <property type="match status" value="1"/>
</dbReference>
<evidence type="ECO:0000256" key="5">
    <source>
        <dbReference type="ARBA" id="ARBA00023211"/>
    </source>
</evidence>
<dbReference type="AlphaFoldDB" id="A0A226QBE1"/>
<dbReference type="Proteomes" id="UP000198378">
    <property type="component" value="Unassembled WGS sequence"/>
</dbReference>
<dbReference type="InterPro" id="IPR032466">
    <property type="entry name" value="Metal_Hydrolase"/>
</dbReference>
<keyword evidence="10" id="KW-1185">Reference proteome</keyword>
<name>A0A226QBE1_9BACL</name>
<dbReference type="GO" id="GO:0000034">
    <property type="term" value="F:adenine deaminase activity"/>
    <property type="evidence" value="ECO:0007669"/>
    <property type="project" value="UniProtKB-UniRule"/>
</dbReference>
<dbReference type="SUPFAM" id="SSF51556">
    <property type="entry name" value="Metallo-dependent hydrolases"/>
    <property type="match status" value="1"/>
</dbReference>
<dbReference type="InterPro" id="IPR006679">
    <property type="entry name" value="Adenine_deam"/>
</dbReference>
<organism evidence="9 10">
    <name type="scientific">Geobacillus thermocatenulatus</name>
    <dbReference type="NCBI Taxonomy" id="33938"/>
    <lineage>
        <taxon>Bacteria</taxon>
        <taxon>Bacillati</taxon>
        <taxon>Bacillota</taxon>
        <taxon>Bacilli</taxon>
        <taxon>Bacillales</taxon>
        <taxon>Anoxybacillaceae</taxon>
        <taxon>Geobacillus</taxon>
        <taxon>Geobacillus thermoleovorans group</taxon>
    </lineage>
</organism>
<keyword evidence="4 8" id="KW-0378">Hydrolase</keyword>
<dbReference type="Gene3D" id="2.30.40.10">
    <property type="entry name" value="Urease, subunit C, domain 1"/>
    <property type="match status" value="1"/>
</dbReference>
<dbReference type="CDD" id="cd01295">
    <property type="entry name" value="AdeC"/>
    <property type="match status" value="1"/>
</dbReference>
<evidence type="ECO:0000256" key="4">
    <source>
        <dbReference type="ARBA" id="ARBA00022801"/>
    </source>
</evidence>
<gene>
    <name evidence="8" type="primary">ade</name>
    <name evidence="9" type="ORF">B9L19_08065</name>
</gene>
<dbReference type="PANTHER" id="PTHR11113:SF2">
    <property type="entry name" value="ADENINE DEAMINASE"/>
    <property type="match status" value="1"/>
</dbReference>
<evidence type="ECO:0000313" key="9">
    <source>
        <dbReference type="EMBL" id="OXB89946.1"/>
    </source>
</evidence>
<reference evidence="9 10" key="1">
    <citation type="submission" date="2017-05" db="EMBL/GenBank/DDBJ databases">
        <title>The genome sequence of Geobacillus thermocatenulatus DSM 730.</title>
        <authorList>
            <person name="Ramaloko W.T."/>
            <person name="Koen N."/>
            <person name="Polliack S."/>
            <person name="Aliyu H."/>
            <person name="Lebre P."/>
            <person name="Mohr T."/>
            <person name="Oswald F."/>
            <person name="Zwick M."/>
            <person name="Neumann A."/>
            <person name="Syldatk C."/>
            <person name="Cowan D."/>
            <person name="De Maayer P."/>
        </authorList>
    </citation>
    <scope>NUCLEOTIDE SEQUENCE [LARGE SCALE GENOMIC DNA]</scope>
    <source>
        <strain evidence="9 10">BGSC 93A1</strain>
    </source>
</reference>
<evidence type="ECO:0000256" key="8">
    <source>
        <dbReference type="HAMAP-Rule" id="MF_01518"/>
    </source>
</evidence>
<protein>
    <recommendedName>
        <fullName evidence="7 8">Adenine deaminase</fullName>
        <shortName evidence="8">Adenase</shortName>
        <shortName evidence="8">Adenine aminase</shortName>
        <ecNumber evidence="3 8">3.5.4.2</ecNumber>
    </recommendedName>
</protein>
<dbReference type="InterPro" id="IPR011059">
    <property type="entry name" value="Metal-dep_hydrolase_composite"/>
</dbReference>
<dbReference type="Gene3D" id="3.20.20.140">
    <property type="entry name" value="Metal-dependent hydrolases"/>
    <property type="match status" value="1"/>
</dbReference>
<accession>A0A226QBE1</accession>
<dbReference type="FunFam" id="3.20.20.140:FF:000016">
    <property type="entry name" value="Adenine deaminase"/>
    <property type="match status" value="1"/>
</dbReference>
<evidence type="ECO:0000313" key="10">
    <source>
        <dbReference type="Proteomes" id="UP000198378"/>
    </source>
</evidence>
<evidence type="ECO:0000256" key="2">
    <source>
        <dbReference type="ARBA" id="ARBA00006773"/>
    </source>
</evidence>
<dbReference type="HAMAP" id="MF_01518">
    <property type="entry name" value="Adenine_deamin"/>
    <property type="match status" value="1"/>
</dbReference>
<dbReference type="PANTHER" id="PTHR11113">
    <property type="entry name" value="N-ACETYLGLUCOSAMINE-6-PHOSPHATE DEACETYLASE"/>
    <property type="match status" value="1"/>
</dbReference>
<comment type="caution">
    <text evidence="9">The sequence shown here is derived from an EMBL/GenBank/DDBJ whole genome shotgun (WGS) entry which is preliminary data.</text>
</comment>
<dbReference type="RefSeq" id="WP_047752932.1">
    <property type="nucleotide sequence ID" value="NZ_CP018058.1"/>
</dbReference>
<keyword evidence="5 8" id="KW-0464">Manganese</keyword>
<evidence type="ECO:0000256" key="3">
    <source>
        <dbReference type="ARBA" id="ARBA00012782"/>
    </source>
</evidence>
<dbReference type="SUPFAM" id="SSF51338">
    <property type="entry name" value="Composite domain of metallo-dependent hydrolases"/>
    <property type="match status" value="1"/>
</dbReference>